<organism evidence="1 2">
    <name type="scientific">Leptospira broomii serovar Hurstbridge str. 5399</name>
    <dbReference type="NCBI Taxonomy" id="1049789"/>
    <lineage>
        <taxon>Bacteria</taxon>
        <taxon>Pseudomonadati</taxon>
        <taxon>Spirochaetota</taxon>
        <taxon>Spirochaetia</taxon>
        <taxon>Leptospirales</taxon>
        <taxon>Leptospiraceae</taxon>
        <taxon>Leptospira</taxon>
    </lineage>
</organism>
<gene>
    <name evidence="1" type="ORF">LEP1GSC050_2190</name>
</gene>
<protein>
    <submittedName>
        <fullName evidence="1">Uncharacterized protein</fullName>
    </submittedName>
</protein>
<accession>T0GH22</accession>
<evidence type="ECO:0000313" key="1">
    <source>
        <dbReference type="EMBL" id="EQA46139.1"/>
    </source>
</evidence>
<dbReference type="STRING" id="1049789.LEP1GSC050_2190"/>
<sequence>MFVDVQEHPQSGGVDEGHFFKVDNKLRDVTLRDILLDFLSKFEFVSSLDGSFDLDNVDVVFRGDFDFHNPFLDFCAYIESAF</sequence>
<comment type="caution">
    <text evidence="1">The sequence shown here is derived from an EMBL/GenBank/DDBJ whole genome shotgun (WGS) entry which is preliminary data.</text>
</comment>
<dbReference type="AlphaFoldDB" id="T0GH22"/>
<dbReference type="EMBL" id="AHMO02000008">
    <property type="protein sequence ID" value="EQA46139.1"/>
    <property type="molecule type" value="Genomic_DNA"/>
</dbReference>
<keyword evidence="2" id="KW-1185">Reference proteome</keyword>
<dbReference type="Proteomes" id="UP000015454">
    <property type="component" value="Unassembled WGS sequence"/>
</dbReference>
<proteinExistence type="predicted"/>
<evidence type="ECO:0000313" key="2">
    <source>
        <dbReference type="Proteomes" id="UP000015454"/>
    </source>
</evidence>
<reference evidence="1" key="1">
    <citation type="submission" date="2013-05" db="EMBL/GenBank/DDBJ databases">
        <authorList>
            <person name="Harkins D.M."/>
            <person name="Durkin A.S."/>
            <person name="Brinkac L.M."/>
            <person name="Haft D.H."/>
            <person name="Selengut J.D."/>
            <person name="Sanka R."/>
            <person name="DePew J."/>
            <person name="Purushe J."/>
            <person name="Hartskeerl R.A."/>
            <person name="Ahmed A."/>
            <person name="van der Linden H."/>
            <person name="Goris M.G.A."/>
            <person name="Vinetz J.M."/>
            <person name="Sutton G.G."/>
            <person name="Nierman W.C."/>
            <person name="Fouts D.E."/>
        </authorList>
    </citation>
    <scope>NUCLEOTIDE SEQUENCE [LARGE SCALE GENOMIC DNA]</scope>
    <source>
        <strain evidence="1">5399</strain>
    </source>
</reference>
<name>T0GH22_9LEPT</name>